<evidence type="ECO:0000313" key="3">
    <source>
        <dbReference type="Proteomes" id="UP000549616"/>
    </source>
</evidence>
<accession>A0A853B089</accession>
<sequence>MASALSGGPVVTGERFTDWKAVLDPEYRRGEFPGLATPEAAIARWIEVDEREQPTGNVRENPAHRPGPEWLGGPKATTPAAKVAGMRRVGWIDAATMRRLLLDCEVLVPLGDDGEPALMRTRGGDVVVPAYTATATLPAGTRRWRRIRPRDLPRSATRLGLDAGRPLSETVDLATELTGIVPEPSRYVDETAPEVSPRITEIAARLNDEFQLEGGLVANRVRAVSDWARENGYELSADECERYAGAYARWVRNLRRAHDGAPVDWPTDLAANGLIIHYGNRGEPAPVPWTLGKFEPANTGSGVFAWHRVAGAYVGFAIGECLALGNGDVPGPMTRQMLRHTETVLRGLPFFNVEGAVPAGFPPAPEPDSWLSVALGDGSDRPPNPLTAALAVTMTAGVGLENNGLPLQLGVARALTGADGEALTAIELLVRMFTRLLAKTEITWPFHTHLQELHQSGQAPFDEIAAIVLALRRGREIPDVEQIETLGDPASPLAVAGRALFAAAKRHHDPMAAIQAAGLQSADPPLTAALTGAMVGARLGVPGLPADLVGALAPLGLLDNVAEDVYRYFNQYGVARNQSMQEHFAQRYPRG</sequence>
<gene>
    <name evidence="2" type="ORF">HNR02_001796</name>
</gene>
<evidence type="ECO:0000256" key="1">
    <source>
        <dbReference type="SAM" id="MobiDB-lite"/>
    </source>
</evidence>
<dbReference type="EMBL" id="JACCFK010000001">
    <property type="protein sequence ID" value="NYI88473.1"/>
    <property type="molecule type" value="Genomic_DNA"/>
</dbReference>
<reference evidence="2 3" key="1">
    <citation type="submission" date="2020-07" db="EMBL/GenBank/DDBJ databases">
        <title>Sequencing the genomes of 1000 actinobacteria strains.</title>
        <authorList>
            <person name="Klenk H.-P."/>
        </authorList>
    </citation>
    <scope>NUCLEOTIDE SEQUENCE [LARGE SCALE GENOMIC DNA]</scope>
    <source>
        <strain evidence="2 3">DSM 104006</strain>
    </source>
</reference>
<dbReference type="RefSeq" id="WP_179772704.1">
    <property type="nucleotide sequence ID" value="NZ_JACCFK010000001.1"/>
</dbReference>
<dbReference type="Proteomes" id="UP000549616">
    <property type="component" value="Unassembled WGS sequence"/>
</dbReference>
<evidence type="ECO:0000313" key="2">
    <source>
        <dbReference type="EMBL" id="NYI88473.1"/>
    </source>
</evidence>
<evidence type="ECO:0008006" key="4">
    <source>
        <dbReference type="Google" id="ProtNLM"/>
    </source>
</evidence>
<dbReference type="SUPFAM" id="SSF101478">
    <property type="entry name" value="ADP-ribosylglycohydrolase"/>
    <property type="match status" value="1"/>
</dbReference>
<protein>
    <recommendedName>
        <fullName evidence="4">ADP-ribosylglycohydrolase</fullName>
    </recommendedName>
</protein>
<keyword evidence="3" id="KW-1185">Reference proteome</keyword>
<dbReference type="InterPro" id="IPR036705">
    <property type="entry name" value="Ribosyl_crysJ1_sf"/>
</dbReference>
<dbReference type="Gene3D" id="1.10.4080.10">
    <property type="entry name" value="ADP-ribosylation/Crystallin J1"/>
    <property type="match status" value="1"/>
</dbReference>
<name>A0A853B089_9PSEU</name>
<dbReference type="AlphaFoldDB" id="A0A853B089"/>
<proteinExistence type="predicted"/>
<comment type="caution">
    <text evidence="2">The sequence shown here is derived from an EMBL/GenBank/DDBJ whole genome shotgun (WGS) entry which is preliminary data.</text>
</comment>
<feature type="region of interest" description="Disordered" evidence="1">
    <location>
        <begin position="51"/>
        <end position="79"/>
    </location>
</feature>
<organism evidence="2 3">
    <name type="scientific">Amycolatopsis endophytica</name>
    <dbReference type="NCBI Taxonomy" id="860233"/>
    <lineage>
        <taxon>Bacteria</taxon>
        <taxon>Bacillati</taxon>
        <taxon>Actinomycetota</taxon>
        <taxon>Actinomycetes</taxon>
        <taxon>Pseudonocardiales</taxon>
        <taxon>Pseudonocardiaceae</taxon>
        <taxon>Amycolatopsis</taxon>
    </lineage>
</organism>